<keyword evidence="1" id="KW-0472">Membrane</keyword>
<evidence type="ECO:0000313" key="5">
    <source>
        <dbReference type="Proteomes" id="UP000321927"/>
    </source>
</evidence>
<feature type="transmembrane region" description="Helical" evidence="1">
    <location>
        <begin position="246"/>
        <end position="267"/>
    </location>
</feature>
<protein>
    <submittedName>
        <fullName evidence="2">Uncharacterized protein</fullName>
    </submittedName>
</protein>
<evidence type="ECO:0000313" key="2">
    <source>
        <dbReference type="EMBL" id="PZX53082.1"/>
    </source>
</evidence>
<organism evidence="2 4">
    <name type="scientific">Algoriphagus ratkowskyi</name>
    <dbReference type="NCBI Taxonomy" id="57028"/>
    <lineage>
        <taxon>Bacteria</taxon>
        <taxon>Pseudomonadati</taxon>
        <taxon>Bacteroidota</taxon>
        <taxon>Cytophagia</taxon>
        <taxon>Cytophagales</taxon>
        <taxon>Cyclobacteriaceae</taxon>
        <taxon>Algoriphagus</taxon>
    </lineage>
</organism>
<dbReference type="AlphaFoldDB" id="A0A2W7SQU1"/>
<feature type="transmembrane region" description="Helical" evidence="1">
    <location>
        <begin position="61"/>
        <end position="79"/>
    </location>
</feature>
<dbReference type="Proteomes" id="UP000249115">
    <property type="component" value="Unassembled WGS sequence"/>
</dbReference>
<name>A0A2W7SQU1_9BACT</name>
<keyword evidence="1" id="KW-1133">Transmembrane helix</keyword>
<dbReference type="Proteomes" id="UP000321927">
    <property type="component" value="Unassembled WGS sequence"/>
</dbReference>
<feature type="transmembrane region" description="Helical" evidence="1">
    <location>
        <begin position="391"/>
        <end position="411"/>
    </location>
</feature>
<sequence>MNHQNNSHRRTSKLKFEQIYVIWGLWLFLFAALLGTSMRLFWVIDLPFFEYTNVLHAHSHLAMLGWGFTVICALFIFFLKGLVQKPKSYRLLLLINVLVCLVMTVAFVVDGYTVLSISLLTAHLLIAYRLGYLLLQDLKRLTYKTASLLGRWAIYWMFISTLGVWFLPVVIAKFGKFDPLYFASIELFLHLQFNGWFVFAILAFLVLTLEQKRFILKITKFEFWMLQISLVLTYGLPAFWSYPIPVLSHLNALGVVVQLLVLGKLLYPLLKSWKVFQRDEVTIGDGLIVIGVVSLLIKTIIQFTLILPSFLGASSEVRQFFIGFIHLIMLGVFTMTCLGVCVRNGIIPQVKLSKLGLQILILGFISTELILFTQGLLLWNVVGAIPYYHEVILIFTIFLPVGIALVIASIYSTSSKKAANILS</sequence>
<accession>A0A2W7SQU1</accession>
<keyword evidence="5" id="KW-1185">Reference proteome</keyword>
<feature type="transmembrane region" description="Helical" evidence="1">
    <location>
        <begin position="20"/>
        <end position="41"/>
    </location>
</feature>
<feature type="transmembrane region" description="Helical" evidence="1">
    <location>
        <begin position="115"/>
        <end position="135"/>
    </location>
</feature>
<comment type="caution">
    <text evidence="2">The sequence shown here is derived from an EMBL/GenBank/DDBJ whole genome shotgun (WGS) entry which is preliminary data.</text>
</comment>
<keyword evidence="1" id="KW-0812">Transmembrane</keyword>
<evidence type="ECO:0000313" key="3">
    <source>
        <dbReference type="EMBL" id="TXD76362.1"/>
    </source>
</evidence>
<dbReference type="OrthoDB" id="2827525at2"/>
<feature type="transmembrane region" description="Helical" evidence="1">
    <location>
        <begin position="287"/>
        <end position="308"/>
    </location>
</feature>
<feature type="transmembrane region" description="Helical" evidence="1">
    <location>
        <begin position="155"/>
        <end position="175"/>
    </location>
</feature>
<dbReference type="RefSeq" id="WP_086502588.1">
    <property type="nucleotide sequence ID" value="NZ_MSSV01000017.1"/>
</dbReference>
<dbReference type="EMBL" id="VORV01000012">
    <property type="protein sequence ID" value="TXD76362.1"/>
    <property type="molecule type" value="Genomic_DNA"/>
</dbReference>
<evidence type="ECO:0000256" key="1">
    <source>
        <dbReference type="SAM" id="Phobius"/>
    </source>
</evidence>
<feature type="transmembrane region" description="Helical" evidence="1">
    <location>
        <begin position="91"/>
        <end position="109"/>
    </location>
</feature>
<feature type="transmembrane region" description="Helical" evidence="1">
    <location>
        <begin position="355"/>
        <end position="379"/>
    </location>
</feature>
<feature type="transmembrane region" description="Helical" evidence="1">
    <location>
        <begin position="320"/>
        <end position="343"/>
    </location>
</feature>
<gene>
    <name evidence="3" type="ORF">ESW18_16580</name>
    <name evidence="2" type="ORF">LV84_03286</name>
</gene>
<dbReference type="EMBL" id="QKZU01000013">
    <property type="protein sequence ID" value="PZX53082.1"/>
    <property type="molecule type" value="Genomic_DNA"/>
</dbReference>
<reference evidence="3 5" key="2">
    <citation type="submission" date="2019-08" db="EMBL/GenBank/DDBJ databases">
        <title>Genome of Algoriphagus ratkowskyi IC026.</title>
        <authorList>
            <person name="Bowman J.P."/>
        </authorList>
    </citation>
    <scope>NUCLEOTIDE SEQUENCE [LARGE SCALE GENOMIC DNA]</scope>
    <source>
        <strain evidence="3 5">IC026</strain>
    </source>
</reference>
<proteinExistence type="predicted"/>
<feature type="transmembrane region" description="Helical" evidence="1">
    <location>
        <begin position="221"/>
        <end position="240"/>
    </location>
</feature>
<reference evidence="2 4" key="1">
    <citation type="submission" date="2018-06" db="EMBL/GenBank/DDBJ databases">
        <title>Genomic Encyclopedia of Archaeal and Bacterial Type Strains, Phase II (KMG-II): from individual species to whole genera.</title>
        <authorList>
            <person name="Goeker M."/>
        </authorList>
    </citation>
    <scope>NUCLEOTIDE SEQUENCE [LARGE SCALE GENOMIC DNA]</scope>
    <source>
        <strain evidence="2 4">DSM 22686</strain>
    </source>
</reference>
<evidence type="ECO:0000313" key="4">
    <source>
        <dbReference type="Proteomes" id="UP000249115"/>
    </source>
</evidence>
<feature type="transmembrane region" description="Helical" evidence="1">
    <location>
        <begin position="187"/>
        <end position="209"/>
    </location>
</feature>